<dbReference type="AlphaFoldDB" id="A0AAN6YNB8"/>
<dbReference type="Gene3D" id="3.10.350.10">
    <property type="entry name" value="LysM domain"/>
    <property type="match status" value="1"/>
</dbReference>
<gene>
    <name evidence="5" type="ORF">QBC38DRAFT_429552</name>
</gene>
<dbReference type="GO" id="GO:0008061">
    <property type="term" value="F:chitin binding"/>
    <property type="evidence" value="ECO:0007669"/>
    <property type="project" value="UniProtKB-KW"/>
</dbReference>
<dbReference type="InterPro" id="IPR036779">
    <property type="entry name" value="LysM_dom_sf"/>
</dbReference>
<evidence type="ECO:0000256" key="3">
    <source>
        <dbReference type="ARBA" id="ARBA00044955"/>
    </source>
</evidence>
<reference evidence="5" key="1">
    <citation type="journal article" date="2023" name="Mol. Phylogenet. Evol.">
        <title>Genome-scale phylogeny and comparative genomics of the fungal order Sordariales.</title>
        <authorList>
            <person name="Hensen N."/>
            <person name="Bonometti L."/>
            <person name="Westerberg I."/>
            <person name="Brannstrom I.O."/>
            <person name="Guillou S."/>
            <person name="Cros-Aarteil S."/>
            <person name="Calhoun S."/>
            <person name="Haridas S."/>
            <person name="Kuo A."/>
            <person name="Mondo S."/>
            <person name="Pangilinan J."/>
            <person name="Riley R."/>
            <person name="LaButti K."/>
            <person name="Andreopoulos B."/>
            <person name="Lipzen A."/>
            <person name="Chen C."/>
            <person name="Yan M."/>
            <person name="Daum C."/>
            <person name="Ng V."/>
            <person name="Clum A."/>
            <person name="Steindorff A."/>
            <person name="Ohm R.A."/>
            <person name="Martin F."/>
            <person name="Silar P."/>
            <person name="Natvig D.O."/>
            <person name="Lalanne C."/>
            <person name="Gautier V."/>
            <person name="Ament-Velasquez S.L."/>
            <person name="Kruys A."/>
            <person name="Hutchinson M.I."/>
            <person name="Powell A.J."/>
            <person name="Barry K."/>
            <person name="Miller A.N."/>
            <person name="Grigoriev I.V."/>
            <person name="Debuchy R."/>
            <person name="Gladieux P."/>
            <person name="Hiltunen Thoren M."/>
            <person name="Johannesson H."/>
        </authorList>
    </citation>
    <scope>NUCLEOTIDE SEQUENCE</scope>
    <source>
        <strain evidence="5">CBS 990.96</strain>
    </source>
</reference>
<keyword evidence="2" id="KW-0843">Virulence</keyword>
<name>A0AAN6YNB8_9PEZI</name>
<accession>A0AAN6YNB8</accession>
<proteinExistence type="inferred from homology"/>
<dbReference type="PROSITE" id="PS51782">
    <property type="entry name" value="LYSM"/>
    <property type="match status" value="1"/>
</dbReference>
<evidence type="ECO:0000313" key="6">
    <source>
        <dbReference type="Proteomes" id="UP001301958"/>
    </source>
</evidence>
<reference evidence="5" key="2">
    <citation type="submission" date="2023-05" db="EMBL/GenBank/DDBJ databases">
        <authorList>
            <consortium name="Lawrence Berkeley National Laboratory"/>
            <person name="Steindorff A."/>
            <person name="Hensen N."/>
            <person name="Bonometti L."/>
            <person name="Westerberg I."/>
            <person name="Brannstrom I.O."/>
            <person name="Guillou S."/>
            <person name="Cros-Aarteil S."/>
            <person name="Calhoun S."/>
            <person name="Haridas S."/>
            <person name="Kuo A."/>
            <person name="Mondo S."/>
            <person name="Pangilinan J."/>
            <person name="Riley R."/>
            <person name="Labutti K."/>
            <person name="Andreopoulos B."/>
            <person name="Lipzen A."/>
            <person name="Chen C."/>
            <person name="Yanf M."/>
            <person name="Daum C."/>
            <person name="Ng V."/>
            <person name="Clum A."/>
            <person name="Ohm R."/>
            <person name="Martin F."/>
            <person name="Silar P."/>
            <person name="Natvig D."/>
            <person name="Lalanne C."/>
            <person name="Gautier V."/>
            <person name="Ament-Velasquez S.L."/>
            <person name="Kruys A."/>
            <person name="Hutchinson M.I."/>
            <person name="Powell A.J."/>
            <person name="Barry K."/>
            <person name="Miller A.N."/>
            <person name="Grigoriev I.V."/>
            <person name="Debuchy R."/>
            <person name="Gladieux P."/>
            <person name="Thoren M.H."/>
            <person name="Johannesson H."/>
        </authorList>
    </citation>
    <scope>NUCLEOTIDE SEQUENCE</scope>
    <source>
        <strain evidence="5">CBS 990.96</strain>
    </source>
</reference>
<dbReference type="PANTHER" id="PTHR34997:SF1">
    <property type="entry name" value="PEPTIDOGLYCAN-BINDING LYSIN DOMAIN"/>
    <property type="match status" value="1"/>
</dbReference>
<evidence type="ECO:0000313" key="5">
    <source>
        <dbReference type="EMBL" id="KAK4221176.1"/>
    </source>
</evidence>
<sequence length="242" mass="25471">MGPNQYFSDCWVGGLALQLNNPLGYDEGLAADFISLRLTCSIKEGDKYTFTTTAPSSTVTKATSTATTTANCTQSTYTLKSSNTDCNLVARSLNVSTYLLVANSLDVYCQGFPAAASLNTTLCVPDHCQTYTWNGGDSCERVLVNRARITLSQFLAWNPNFNALCGNAGNFIVGYEVCVSPPGGYNGTLTNTAGGNPSQPTAVPRPTNAVDGSTKLCSLCVTTCTRGGYRLQGSTPKGSLTG</sequence>
<keyword evidence="6" id="KW-1185">Reference proteome</keyword>
<comment type="similarity">
    <text evidence="3">Belongs to the secreted LysM effector family.</text>
</comment>
<dbReference type="EMBL" id="MU865577">
    <property type="protein sequence ID" value="KAK4221176.1"/>
    <property type="molecule type" value="Genomic_DNA"/>
</dbReference>
<organism evidence="5 6">
    <name type="scientific">Podospora fimiseda</name>
    <dbReference type="NCBI Taxonomy" id="252190"/>
    <lineage>
        <taxon>Eukaryota</taxon>
        <taxon>Fungi</taxon>
        <taxon>Dikarya</taxon>
        <taxon>Ascomycota</taxon>
        <taxon>Pezizomycotina</taxon>
        <taxon>Sordariomycetes</taxon>
        <taxon>Sordariomycetidae</taxon>
        <taxon>Sordariales</taxon>
        <taxon>Podosporaceae</taxon>
        <taxon>Podospora</taxon>
    </lineage>
</organism>
<keyword evidence="1" id="KW-0147">Chitin-binding</keyword>
<evidence type="ECO:0000256" key="1">
    <source>
        <dbReference type="ARBA" id="ARBA00022669"/>
    </source>
</evidence>
<dbReference type="InterPro" id="IPR052210">
    <property type="entry name" value="LysM1-like"/>
</dbReference>
<feature type="domain" description="LysM" evidence="4">
    <location>
        <begin position="129"/>
        <end position="179"/>
    </location>
</feature>
<evidence type="ECO:0000259" key="4">
    <source>
        <dbReference type="PROSITE" id="PS51782"/>
    </source>
</evidence>
<dbReference type="Proteomes" id="UP001301958">
    <property type="component" value="Unassembled WGS sequence"/>
</dbReference>
<evidence type="ECO:0000256" key="2">
    <source>
        <dbReference type="ARBA" id="ARBA00023026"/>
    </source>
</evidence>
<dbReference type="InterPro" id="IPR018392">
    <property type="entry name" value="LysM"/>
</dbReference>
<comment type="caution">
    <text evidence="5">The sequence shown here is derived from an EMBL/GenBank/DDBJ whole genome shotgun (WGS) entry which is preliminary data.</text>
</comment>
<dbReference type="PANTHER" id="PTHR34997">
    <property type="entry name" value="AM15"/>
    <property type="match status" value="1"/>
</dbReference>
<protein>
    <recommendedName>
        <fullName evidence="4">LysM domain-containing protein</fullName>
    </recommendedName>
</protein>